<dbReference type="SUPFAM" id="SSF57903">
    <property type="entry name" value="FYVE/PHD zinc finger"/>
    <property type="match status" value="1"/>
</dbReference>
<dbReference type="Pfam" id="PF00628">
    <property type="entry name" value="PHD"/>
    <property type="match status" value="1"/>
</dbReference>
<evidence type="ECO:0000256" key="3">
    <source>
        <dbReference type="ARBA" id="ARBA00022833"/>
    </source>
</evidence>
<dbReference type="InterPro" id="IPR013083">
    <property type="entry name" value="Znf_RING/FYVE/PHD"/>
</dbReference>
<dbReference type="GO" id="GO:0000785">
    <property type="term" value="C:chromatin"/>
    <property type="evidence" value="ECO:0007669"/>
    <property type="project" value="UniProtKB-ARBA"/>
</dbReference>
<evidence type="ECO:0000313" key="5">
    <source>
        <dbReference type="EMBL" id="KLU89573.1"/>
    </source>
</evidence>
<accession>A0A0C4E7M9</accession>
<keyword evidence="7" id="KW-1185">Reference proteome</keyword>
<organism evidence="6 7">
    <name type="scientific">Magnaporthiopsis poae (strain ATCC 64411 / 73-15)</name>
    <name type="common">Kentucky bluegrass fungus</name>
    <name type="synonym">Magnaporthe poae</name>
    <dbReference type="NCBI Taxonomy" id="644358"/>
    <lineage>
        <taxon>Eukaryota</taxon>
        <taxon>Fungi</taxon>
        <taxon>Dikarya</taxon>
        <taxon>Ascomycota</taxon>
        <taxon>Pezizomycotina</taxon>
        <taxon>Sordariomycetes</taxon>
        <taxon>Sordariomycetidae</taxon>
        <taxon>Magnaporthales</taxon>
        <taxon>Magnaporthaceae</taxon>
        <taxon>Magnaporthiopsis</taxon>
    </lineage>
</organism>
<dbReference type="VEuPathDB" id="FungiDB:MAPG_08544"/>
<dbReference type="eggNOG" id="KOG1973">
    <property type="taxonomic scope" value="Eukaryota"/>
</dbReference>
<evidence type="ECO:0000256" key="2">
    <source>
        <dbReference type="ARBA" id="ARBA00022771"/>
    </source>
</evidence>
<evidence type="ECO:0000313" key="6">
    <source>
        <dbReference type="EnsemblFungi" id="MAPG_08544T0"/>
    </source>
</evidence>
<dbReference type="InterPro" id="IPR028651">
    <property type="entry name" value="ING_fam"/>
</dbReference>
<reference evidence="5" key="1">
    <citation type="submission" date="2010-05" db="EMBL/GenBank/DDBJ databases">
        <title>The Genome Sequence of Magnaporthe poae strain ATCC 64411.</title>
        <authorList>
            <consortium name="The Broad Institute Genome Sequencing Platform"/>
            <consortium name="Broad Institute Genome Sequencing Center for Infectious Disease"/>
            <person name="Ma L.-J."/>
            <person name="Dead R."/>
            <person name="Young S."/>
            <person name="Zeng Q."/>
            <person name="Koehrsen M."/>
            <person name="Alvarado L."/>
            <person name="Berlin A."/>
            <person name="Chapman S.B."/>
            <person name="Chen Z."/>
            <person name="Freedman E."/>
            <person name="Gellesch M."/>
            <person name="Goldberg J."/>
            <person name="Griggs A."/>
            <person name="Gujja S."/>
            <person name="Heilman E.R."/>
            <person name="Heiman D."/>
            <person name="Hepburn T."/>
            <person name="Howarth C."/>
            <person name="Jen D."/>
            <person name="Larson L."/>
            <person name="Mehta T."/>
            <person name="Neiman D."/>
            <person name="Pearson M."/>
            <person name="Roberts A."/>
            <person name="Saif S."/>
            <person name="Shea T."/>
            <person name="Shenoy N."/>
            <person name="Sisk P."/>
            <person name="Stolte C."/>
            <person name="Sykes S."/>
            <person name="Walk T."/>
            <person name="White J."/>
            <person name="Yandava C."/>
            <person name="Haas B."/>
            <person name="Nusbaum C."/>
            <person name="Birren B."/>
        </authorList>
    </citation>
    <scope>NUCLEOTIDE SEQUENCE</scope>
    <source>
        <strain evidence="5">ATCC 64411</strain>
    </source>
</reference>
<dbReference type="InterPro" id="IPR019787">
    <property type="entry name" value="Znf_PHD-finger"/>
</dbReference>
<sequence>MIGCDANEACPYEWFHLDCVGLKAAPKTNVKWYCKECKKRLGIPDKKSNATG</sequence>
<dbReference type="OrthoDB" id="4173905at2759"/>
<dbReference type="PANTHER" id="PTHR10333">
    <property type="entry name" value="INHIBITOR OF GROWTH PROTEIN"/>
    <property type="match status" value="1"/>
</dbReference>
<reference evidence="5" key="3">
    <citation type="submission" date="2011-03" db="EMBL/GenBank/DDBJ databases">
        <title>Annotation of Magnaporthe poae ATCC 64411.</title>
        <authorList>
            <person name="Ma L.-J."/>
            <person name="Dead R."/>
            <person name="Young S.K."/>
            <person name="Zeng Q."/>
            <person name="Gargeya S."/>
            <person name="Fitzgerald M."/>
            <person name="Haas B."/>
            <person name="Abouelleil A."/>
            <person name="Alvarado L."/>
            <person name="Arachchi H.M."/>
            <person name="Berlin A."/>
            <person name="Brown A."/>
            <person name="Chapman S.B."/>
            <person name="Chen Z."/>
            <person name="Dunbar C."/>
            <person name="Freedman E."/>
            <person name="Gearin G."/>
            <person name="Gellesch M."/>
            <person name="Goldberg J."/>
            <person name="Griggs A."/>
            <person name="Gujja S."/>
            <person name="Heiman D."/>
            <person name="Howarth C."/>
            <person name="Larson L."/>
            <person name="Lui A."/>
            <person name="MacDonald P.J.P."/>
            <person name="Mehta T."/>
            <person name="Montmayeur A."/>
            <person name="Murphy C."/>
            <person name="Neiman D."/>
            <person name="Pearson M."/>
            <person name="Priest M."/>
            <person name="Roberts A."/>
            <person name="Saif S."/>
            <person name="Shea T."/>
            <person name="Shenoy N."/>
            <person name="Sisk P."/>
            <person name="Stolte C."/>
            <person name="Sykes S."/>
            <person name="Yandava C."/>
            <person name="Wortman J."/>
            <person name="Nusbaum C."/>
            <person name="Birren B."/>
        </authorList>
    </citation>
    <scope>NUCLEOTIDE SEQUENCE</scope>
    <source>
        <strain evidence="5">ATCC 64411</strain>
    </source>
</reference>
<reference evidence="6" key="5">
    <citation type="submission" date="2015-06" db="UniProtKB">
        <authorList>
            <consortium name="EnsemblFungi"/>
        </authorList>
    </citation>
    <scope>IDENTIFICATION</scope>
    <source>
        <strain evidence="6">ATCC 64411</strain>
    </source>
</reference>
<protein>
    <recommendedName>
        <fullName evidence="4">PHD-type domain-containing protein</fullName>
    </recommendedName>
</protein>
<feature type="domain" description="PHD-type" evidence="4">
    <location>
        <begin position="1"/>
        <end position="37"/>
    </location>
</feature>
<evidence type="ECO:0000256" key="1">
    <source>
        <dbReference type="ARBA" id="ARBA00022723"/>
    </source>
</evidence>
<keyword evidence="3" id="KW-0862">Zinc</keyword>
<dbReference type="EMBL" id="ADBL01002064">
    <property type="status" value="NOT_ANNOTATED_CDS"/>
    <property type="molecule type" value="Genomic_DNA"/>
</dbReference>
<evidence type="ECO:0000259" key="4">
    <source>
        <dbReference type="Pfam" id="PF00628"/>
    </source>
</evidence>
<dbReference type="GO" id="GO:0008270">
    <property type="term" value="F:zinc ion binding"/>
    <property type="evidence" value="ECO:0007669"/>
    <property type="project" value="UniProtKB-KW"/>
</dbReference>
<name>A0A0C4E7M9_MAGP6</name>
<keyword evidence="2" id="KW-0863">Zinc-finger</keyword>
<reference evidence="7" key="2">
    <citation type="submission" date="2010-05" db="EMBL/GenBank/DDBJ databases">
        <title>The genome sequence of Magnaporthe poae strain ATCC 64411.</title>
        <authorList>
            <person name="Ma L.-J."/>
            <person name="Dead R."/>
            <person name="Young S."/>
            <person name="Zeng Q."/>
            <person name="Koehrsen M."/>
            <person name="Alvarado L."/>
            <person name="Berlin A."/>
            <person name="Chapman S.B."/>
            <person name="Chen Z."/>
            <person name="Freedman E."/>
            <person name="Gellesch M."/>
            <person name="Goldberg J."/>
            <person name="Griggs A."/>
            <person name="Gujja S."/>
            <person name="Heilman E.R."/>
            <person name="Heiman D."/>
            <person name="Hepburn T."/>
            <person name="Howarth C."/>
            <person name="Jen D."/>
            <person name="Larson L."/>
            <person name="Mehta T."/>
            <person name="Neiman D."/>
            <person name="Pearson M."/>
            <person name="Roberts A."/>
            <person name="Saif S."/>
            <person name="Shea T."/>
            <person name="Shenoy N."/>
            <person name="Sisk P."/>
            <person name="Stolte C."/>
            <person name="Sykes S."/>
            <person name="Walk T."/>
            <person name="White J."/>
            <person name="Yandava C."/>
            <person name="Haas B."/>
            <person name="Nusbaum C."/>
            <person name="Birren B."/>
        </authorList>
    </citation>
    <scope>NUCLEOTIDE SEQUENCE [LARGE SCALE GENOMIC DNA]</scope>
    <source>
        <strain evidence="7">ATCC 64411 / 73-15</strain>
    </source>
</reference>
<dbReference type="AlphaFoldDB" id="A0A0C4E7M9"/>
<keyword evidence="1" id="KW-0479">Metal-binding</keyword>
<dbReference type="Proteomes" id="UP000011715">
    <property type="component" value="Unassembled WGS sequence"/>
</dbReference>
<dbReference type="Gene3D" id="3.30.40.10">
    <property type="entry name" value="Zinc/RING finger domain, C3HC4 (zinc finger)"/>
    <property type="match status" value="1"/>
</dbReference>
<reference evidence="6" key="4">
    <citation type="journal article" date="2015" name="G3 (Bethesda)">
        <title>Genome sequences of three phytopathogenic species of the Magnaporthaceae family of fungi.</title>
        <authorList>
            <person name="Okagaki L.H."/>
            <person name="Nunes C.C."/>
            <person name="Sailsbery J."/>
            <person name="Clay B."/>
            <person name="Brown D."/>
            <person name="John T."/>
            <person name="Oh Y."/>
            <person name="Young N."/>
            <person name="Fitzgerald M."/>
            <person name="Haas B.J."/>
            <person name="Zeng Q."/>
            <person name="Young S."/>
            <person name="Adiconis X."/>
            <person name="Fan L."/>
            <person name="Levin J.Z."/>
            <person name="Mitchell T.K."/>
            <person name="Okubara P.A."/>
            <person name="Farman M.L."/>
            <person name="Kohn L.M."/>
            <person name="Birren B."/>
            <person name="Ma L.-J."/>
            <person name="Dean R.A."/>
        </authorList>
    </citation>
    <scope>NUCLEOTIDE SEQUENCE</scope>
    <source>
        <strain evidence="6">ATCC 64411 / 73-15</strain>
    </source>
</reference>
<dbReference type="EMBL" id="GL876973">
    <property type="protein sequence ID" value="KLU89573.1"/>
    <property type="molecule type" value="Genomic_DNA"/>
</dbReference>
<gene>
    <name evidence="5" type="ORF">MAPG_08544</name>
</gene>
<dbReference type="EnsemblFungi" id="MAPG_08544T0">
    <property type="protein sequence ID" value="MAPG_08544T0"/>
    <property type="gene ID" value="MAPG_08544"/>
</dbReference>
<dbReference type="STRING" id="644358.A0A0C4E7M9"/>
<evidence type="ECO:0000313" key="7">
    <source>
        <dbReference type="Proteomes" id="UP000011715"/>
    </source>
</evidence>
<dbReference type="InterPro" id="IPR011011">
    <property type="entry name" value="Znf_FYVE_PHD"/>
</dbReference>
<proteinExistence type="predicted"/>